<dbReference type="GO" id="GO:0046655">
    <property type="term" value="P:folic acid metabolic process"/>
    <property type="evidence" value="ECO:0007669"/>
    <property type="project" value="TreeGrafter"/>
</dbReference>
<dbReference type="PANTHER" id="PTHR48069">
    <property type="entry name" value="DIHYDROFOLATE REDUCTASE"/>
    <property type="match status" value="1"/>
</dbReference>
<dbReference type="GO" id="GO:0070401">
    <property type="term" value="F:NADP+ binding"/>
    <property type="evidence" value="ECO:0007669"/>
    <property type="project" value="UniProtKB-ARBA"/>
</dbReference>
<dbReference type="PROSITE" id="PS00075">
    <property type="entry name" value="DHFR_1"/>
    <property type="match status" value="1"/>
</dbReference>
<evidence type="ECO:0000256" key="5">
    <source>
        <dbReference type="ARBA" id="ARBA00022857"/>
    </source>
</evidence>
<dbReference type="RefSeq" id="WP_149389474.1">
    <property type="nucleotide sequence ID" value="NZ_SMRS01000001.1"/>
</dbReference>
<dbReference type="PRINTS" id="PR00070">
    <property type="entry name" value="DHFR"/>
</dbReference>
<dbReference type="InterPro" id="IPR024072">
    <property type="entry name" value="DHFR-like_dom_sf"/>
</dbReference>
<comment type="catalytic activity">
    <reaction evidence="8">
        <text>(6S)-5,6,7,8-tetrahydrofolate + NADP(+) = 7,8-dihydrofolate + NADPH + H(+)</text>
        <dbReference type="Rhea" id="RHEA:15009"/>
        <dbReference type="ChEBI" id="CHEBI:15378"/>
        <dbReference type="ChEBI" id="CHEBI:57451"/>
        <dbReference type="ChEBI" id="CHEBI:57453"/>
        <dbReference type="ChEBI" id="CHEBI:57783"/>
        <dbReference type="ChEBI" id="CHEBI:58349"/>
        <dbReference type="EC" id="1.5.1.3"/>
    </reaction>
</comment>
<organism evidence="11 12">
    <name type="scientific">Nitrincola tapanii</name>
    <dbReference type="NCBI Taxonomy" id="1708751"/>
    <lineage>
        <taxon>Bacteria</taxon>
        <taxon>Pseudomonadati</taxon>
        <taxon>Pseudomonadota</taxon>
        <taxon>Gammaproteobacteria</taxon>
        <taxon>Oceanospirillales</taxon>
        <taxon>Oceanospirillaceae</taxon>
        <taxon>Nitrincola</taxon>
    </lineage>
</organism>
<dbReference type="PANTHER" id="PTHR48069:SF3">
    <property type="entry name" value="DIHYDROFOLATE REDUCTASE"/>
    <property type="match status" value="1"/>
</dbReference>
<dbReference type="SUPFAM" id="SSF53597">
    <property type="entry name" value="Dihydrofolate reductase-like"/>
    <property type="match status" value="1"/>
</dbReference>
<dbReference type="EMBL" id="SMRS01000001">
    <property type="protein sequence ID" value="KAA0876220.1"/>
    <property type="molecule type" value="Genomic_DNA"/>
</dbReference>
<comment type="pathway">
    <text evidence="1 8">Cofactor biosynthesis; tetrahydrofolate biosynthesis; 5,6,7,8-tetrahydrofolate from 7,8-dihydrofolate: step 1/1.</text>
</comment>
<evidence type="ECO:0000256" key="4">
    <source>
        <dbReference type="ARBA" id="ARBA00022563"/>
    </source>
</evidence>
<accession>A0A5A9W5Z8</accession>
<dbReference type="OrthoDB" id="9804315at2"/>
<evidence type="ECO:0000256" key="8">
    <source>
        <dbReference type="PIRNR" id="PIRNR000194"/>
    </source>
</evidence>
<evidence type="ECO:0000256" key="7">
    <source>
        <dbReference type="ARBA" id="ARBA00025067"/>
    </source>
</evidence>
<dbReference type="EC" id="1.5.1.3" evidence="3 8"/>
<dbReference type="GO" id="GO:0005829">
    <property type="term" value="C:cytosol"/>
    <property type="evidence" value="ECO:0007669"/>
    <property type="project" value="TreeGrafter"/>
</dbReference>
<gene>
    <name evidence="11" type="ORF">E1H14_00310</name>
</gene>
<sequence length="186" mass="20811">MRLSIIVAQANNRVIGVGNKLPWYLPEDLRYFKRVTQGKPIIMGRKTFESIGRPLPGRTNIVITRNPDFQAAGVVCVNSLQAAIERAEQQLLIDAGDEALVIGGAEIYAQALAQADRLYLTQVDAEIEGDAWFPEFSKQEWIEVGRQEFAAIEPNPYPYRFMIYERQAAGFSEREGTEELGADFGA</sequence>
<keyword evidence="5 8" id="KW-0521">NADP</keyword>
<proteinExistence type="inferred from homology"/>
<evidence type="ECO:0000313" key="11">
    <source>
        <dbReference type="EMBL" id="KAA0876220.1"/>
    </source>
</evidence>
<dbReference type="PROSITE" id="PS51330">
    <property type="entry name" value="DHFR_2"/>
    <property type="match status" value="1"/>
</dbReference>
<evidence type="ECO:0000313" key="12">
    <source>
        <dbReference type="Proteomes" id="UP000325302"/>
    </source>
</evidence>
<feature type="domain" description="DHFR" evidence="10">
    <location>
        <begin position="2"/>
        <end position="166"/>
    </location>
</feature>
<dbReference type="GO" id="GO:0004146">
    <property type="term" value="F:dihydrofolate reductase activity"/>
    <property type="evidence" value="ECO:0007669"/>
    <property type="project" value="UniProtKB-EC"/>
</dbReference>
<dbReference type="GO" id="GO:0006730">
    <property type="term" value="P:one-carbon metabolic process"/>
    <property type="evidence" value="ECO:0007669"/>
    <property type="project" value="UniProtKB-KW"/>
</dbReference>
<dbReference type="AlphaFoldDB" id="A0A5A9W5Z8"/>
<dbReference type="Proteomes" id="UP000325302">
    <property type="component" value="Unassembled WGS sequence"/>
</dbReference>
<dbReference type="Gene3D" id="3.40.430.10">
    <property type="entry name" value="Dihydrofolate Reductase, subunit A"/>
    <property type="match status" value="1"/>
</dbReference>
<dbReference type="FunFam" id="3.40.430.10:FF:000001">
    <property type="entry name" value="Dihydrofolate reductase"/>
    <property type="match status" value="1"/>
</dbReference>
<keyword evidence="12" id="KW-1185">Reference proteome</keyword>
<evidence type="ECO:0000256" key="6">
    <source>
        <dbReference type="ARBA" id="ARBA00023002"/>
    </source>
</evidence>
<comment type="function">
    <text evidence="7 8">Key enzyme in folate metabolism. Catalyzes an essential reaction for de novo glycine and purine synthesis, and for DNA precursor synthesis.</text>
</comment>
<evidence type="ECO:0000256" key="3">
    <source>
        <dbReference type="ARBA" id="ARBA00012856"/>
    </source>
</evidence>
<name>A0A5A9W5Z8_9GAMM</name>
<keyword evidence="4 8" id="KW-0554">One-carbon metabolism</keyword>
<comment type="caution">
    <text evidence="11">The sequence shown here is derived from an EMBL/GenBank/DDBJ whole genome shotgun (WGS) entry which is preliminary data.</text>
</comment>
<evidence type="ECO:0000259" key="10">
    <source>
        <dbReference type="PROSITE" id="PS51330"/>
    </source>
</evidence>
<dbReference type="PIRSF" id="PIRSF000194">
    <property type="entry name" value="DHFR"/>
    <property type="match status" value="1"/>
</dbReference>
<dbReference type="InterPro" id="IPR017925">
    <property type="entry name" value="DHFR_CS"/>
</dbReference>
<reference evidence="11 12" key="1">
    <citation type="submission" date="2019-03" db="EMBL/GenBank/DDBJ databases">
        <title>Nitrincola sp. nov. isolated from an Indian soda lake.</title>
        <authorList>
            <person name="Joshi A."/>
            <person name="Thite S.V."/>
            <person name="Joseph N."/>
            <person name="Dhotre D."/>
            <person name="Moorthy M."/>
            <person name="Shouche Y.S."/>
        </authorList>
    </citation>
    <scope>NUCLEOTIDE SEQUENCE [LARGE SCALE GENOMIC DNA]</scope>
    <source>
        <strain evidence="11 12">MEB193</strain>
    </source>
</reference>
<dbReference type="InterPro" id="IPR001796">
    <property type="entry name" value="DHFR_dom"/>
</dbReference>
<keyword evidence="6 8" id="KW-0560">Oxidoreductase</keyword>
<evidence type="ECO:0000256" key="2">
    <source>
        <dbReference type="ARBA" id="ARBA00009539"/>
    </source>
</evidence>
<evidence type="ECO:0000256" key="9">
    <source>
        <dbReference type="RuleBase" id="RU004474"/>
    </source>
</evidence>
<comment type="similarity">
    <text evidence="2 8 9">Belongs to the dihydrofolate reductase family.</text>
</comment>
<dbReference type="Pfam" id="PF00186">
    <property type="entry name" value="DHFR_1"/>
    <property type="match status" value="1"/>
</dbReference>
<protein>
    <recommendedName>
        <fullName evidence="3 8">Dihydrofolate reductase</fullName>
        <ecNumber evidence="3 8">1.5.1.3</ecNumber>
    </recommendedName>
</protein>
<dbReference type="CDD" id="cd00209">
    <property type="entry name" value="DHFR"/>
    <property type="match status" value="1"/>
</dbReference>
<evidence type="ECO:0000256" key="1">
    <source>
        <dbReference type="ARBA" id="ARBA00004903"/>
    </source>
</evidence>
<dbReference type="InterPro" id="IPR012259">
    <property type="entry name" value="DHFR"/>
</dbReference>
<dbReference type="GO" id="GO:0046452">
    <property type="term" value="P:dihydrofolate metabolic process"/>
    <property type="evidence" value="ECO:0007669"/>
    <property type="project" value="TreeGrafter"/>
</dbReference>
<dbReference type="GO" id="GO:0046654">
    <property type="term" value="P:tetrahydrofolate biosynthetic process"/>
    <property type="evidence" value="ECO:0007669"/>
    <property type="project" value="UniProtKB-UniPathway"/>
</dbReference>
<dbReference type="UniPathway" id="UPA00077">
    <property type="reaction ID" value="UER00158"/>
</dbReference>